<dbReference type="Proteomes" id="UP000245626">
    <property type="component" value="Unassembled WGS sequence"/>
</dbReference>
<accession>A0ACD0P602</accession>
<proteinExistence type="predicted"/>
<evidence type="ECO:0000313" key="2">
    <source>
        <dbReference type="Proteomes" id="UP000245626"/>
    </source>
</evidence>
<organism evidence="1 2">
    <name type="scientific">Violaceomyces palustris</name>
    <dbReference type="NCBI Taxonomy" id="1673888"/>
    <lineage>
        <taxon>Eukaryota</taxon>
        <taxon>Fungi</taxon>
        <taxon>Dikarya</taxon>
        <taxon>Basidiomycota</taxon>
        <taxon>Ustilaginomycotina</taxon>
        <taxon>Ustilaginomycetes</taxon>
        <taxon>Violaceomycetales</taxon>
        <taxon>Violaceomycetaceae</taxon>
        <taxon>Violaceomyces</taxon>
    </lineage>
</organism>
<protein>
    <submittedName>
        <fullName evidence="1">Uncharacterized protein</fullName>
    </submittedName>
</protein>
<keyword evidence="2" id="KW-1185">Reference proteome</keyword>
<gene>
    <name evidence="1" type="ORF">IE53DRAFT_338588</name>
</gene>
<dbReference type="EMBL" id="KZ819720">
    <property type="protein sequence ID" value="PWN53548.1"/>
    <property type="molecule type" value="Genomic_DNA"/>
</dbReference>
<name>A0ACD0P602_9BASI</name>
<sequence length="1256" mass="134110">MDSAAITTRSRQWNPSSSEKKLDEAPSQSLASPQLQQGGANSQATNRLRVRADSSSLSPALTQQRPISEPELLAIVVEKRLKASSTRVKEKDEARPNTQHSSSPLNPGGGQQSQSENSIDTLDLCHHKIETVPEGLTDIIKDDVVRLALGYNLIASLPSNFGQLACVRYLNIRANNIAEFPDVVCRMPSLEILDISRNKIRKLPNEPGHLTRLRVLSMTNNRLVRLPTWIPRMNHLRILKAENNPLEWPPPHISTIPSLAPSKFSSDKIDREARKRADDRNMVTWIARLKAWIDGNSQLDESGRETELSPDQDATDAVLALRVEKPELQYPTVGGIPVQTQTGEDALVSAENEESCRSNGPAARPLLSSNAEAVPSSDFSVQAQHSPSLSPTVSTGTEGQSPISVQRTRVDAYVNEVLLESRESRQLDQVKSKSQHGRNNSHSIGQSETSQQQGLKRGLKAKKSLPDLRLSHDDILSERILLSSDSGTLTIPSPVPVAEGQPVPQPSSAPPPRKPSTTARRPPLPQSASNPLTFQNKQSTTGWSSTTASPSQSSNTNGGGLRKLSLPTVGATQAAADAAAAAMAARSGSYSNTPPKADGHGRMASGTGDGGLVSRSDSPAAGGPVDVERNSYFRRLSTLPPSTISKAVPLPVLKFVDATRGVLFALSQIHSALKQYILFATDERISSQFNRVLDVASGSLAIFINSLDRFDGLSRRGTPEPSVIRGVLSACKESVGTFRKVVSVLQLQLRALQGSADVRFTRTLLLMLYGSMAEVSNSWSAMSPQVDAVLPYLSGSTEAPGFNRAVVTAASGNTKAATGNSVTTTPTLPSIAESVSPLRSGARPYVIPQRPARRRHAGSFSAQDVAQGATIPPSAPPGQTFRLEDLQPTSSNPTSANSSASRPSLRLKPLLPAPPTSSIPPLSSTATLGSASGSNANGSFQDILTHINSMPQTPGAPTTPVTGPAQARAPGTNPASASPSRRFRSGSNASSGDGLEGRGAFNGLQPMTPSQKQSQGHAQAQINLQQAGMGAGSSAVGGSSGTQVVIDDHLLTLVDEVTAIADDVWTALLEDLSELGLHDEESQGNAGLENSNVNRDIHDQSSEIMASSNANTTNSQGRSDLVTDENQFLNNLTKKLRDLEDLGVNTADLTRRLRLTMERVRSESDPATPYDEGGIVEGDADLRGLKHRAWISGNVEVKKLWEEANHFVRAIIHISTLIKAVSVDHVFPRDLLRSLGEVTHGCSALAVHLHWLSATE</sequence>
<evidence type="ECO:0000313" key="1">
    <source>
        <dbReference type="EMBL" id="PWN53548.1"/>
    </source>
</evidence>
<reference evidence="1 2" key="1">
    <citation type="journal article" date="2018" name="Mol. Biol. Evol.">
        <title>Broad Genomic Sampling Reveals a Smut Pathogenic Ancestry of the Fungal Clade Ustilaginomycotina.</title>
        <authorList>
            <person name="Kijpornyongpan T."/>
            <person name="Mondo S.J."/>
            <person name="Barry K."/>
            <person name="Sandor L."/>
            <person name="Lee J."/>
            <person name="Lipzen A."/>
            <person name="Pangilinan J."/>
            <person name="LaButti K."/>
            <person name="Hainaut M."/>
            <person name="Henrissat B."/>
            <person name="Grigoriev I.V."/>
            <person name="Spatafora J.W."/>
            <person name="Aime M.C."/>
        </authorList>
    </citation>
    <scope>NUCLEOTIDE SEQUENCE [LARGE SCALE GENOMIC DNA]</scope>
    <source>
        <strain evidence="1 2">SA 807</strain>
    </source>
</reference>